<reference evidence="1 2" key="1">
    <citation type="submission" date="2013-02" db="EMBL/GenBank/DDBJ databases">
        <title>Genome sequence of Candida maltosa Xu316, a potential industrial strain for xylitol and ethanol production.</title>
        <authorList>
            <person name="Yu J."/>
            <person name="Wang Q."/>
            <person name="Geng X."/>
            <person name="Bao W."/>
            <person name="He P."/>
            <person name="Cai J."/>
        </authorList>
    </citation>
    <scope>NUCLEOTIDE SEQUENCE [LARGE SCALE GENOMIC DNA]</scope>
    <source>
        <strain evidence="2">Xu316</strain>
    </source>
</reference>
<evidence type="ECO:0008006" key="3">
    <source>
        <dbReference type="Google" id="ProtNLM"/>
    </source>
</evidence>
<evidence type="ECO:0000313" key="2">
    <source>
        <dbReference type="Proteomes" id="UP000011777"/>
    </source>
</evidence>
<keyword evidence="2" id="KW-1185">Reference proteome</keyword>
<gene>
    <name evidence="1" type="ORF">G210_5444</name>
</gene>
<dbReference type="AlphaFoldDB" id="M3K371"/>
<evidence type="ECO:0000313" key="1">
    <source>
        <dbReference type="EMBL" id="EMG49725.1"/>
    </source>
</evidence>
<dbReference type="Proteomes" id="UP000011777">
    <property type="component" value="Unassembled WGS sequence"/>
</dbReference>
<sequence>MNNLLQTTSIRGLTTSLTIGSVVLESLNLSDFLELKFSNAAVTPLTQYPIQYFVREDRKDKQRSIKVFNGHGEQVYTFERLSSYNPVWRMLTFPQRQEIATLRIGLTDRSINFHNKANMTHRVVFWDWGLNGRYRSFYLNDGCKYSWSSSSKFLEKVINPNGGDEENRIRVGKVKLMRQFKFDYEVLVDQGNIDPEIVLATAFIGMFTQWGTGSFTDTIGPTFIPKRVNSKKLETIYEEEN</sequence>
<protein>
    <recommendedName>
        <fullName evidence="3">Phospholipid scramblase</fullName>
    </recommendedName>
</protein>
<dbReference type="eggNOG" id="ENOG502RZHZ">
    <property type="taxonomic scope" value="Eukaryota"/>
</dbReference>
<accession>M3K371</accession>
<dbReference type="OMA" id="DFHNKPG"/>
<dbReference type="OrthoDB" id="4009808at2759"/>
<organism evidence="1 2">
    <name type="scientific">Candida maltosa (strain Xu316)</name>
    <name type="common">Yeast</name>
    <dbReference type="NCBI Taxonomy" id="1245528"/>
    <lineage>
        <taxon>Eukaryota</taxon>
        <taxon>Fungi</taxon>
        <taxon>Dikarya</taxon>
        <taxon>Ascomycota</taxon>
        <taxon>Saccharomycotina</taxon>
        <taxon>Pichiomycetes</taxon>
        <taxon>Debaryomycetaceae</taxon>
        <taxon>Candida/Lodderomyces clade</taxon>
        <taxon>Candida</taxon>
    </lineage>
</organism>
<comment type="caution">
    <text evidence="1">The sequence shown here is derived from an EMBL/GenBank/DDBJ whole genome shotgun (WGS) entry which is preliminary data.</text>
</comment>
<name>M3K371_CANMX</name>
<dbReference type="EMBL" id="AOGT01000510">
    <property type="protein sequence ID" value="EMG49725.1"/>
    <property type="molecule type" value="Genomic_DNA"/>
</dbReference>
<dbReference type="HOGENOM" id="CLU_1023160_0_0_1"/>
<proteinExistence type="predicted"/>